<organism evidence="1 2">
    <name type="scientific">Aspergillus aculeatinus CBS 121060</name>
    <dbReference type="NCBI Taxonomy" id="1448322"/>
    <lineage>
        <taxon>Eukaryota</taxon>
        <taxon>Fungi</taxon>
        <taxon>Dikarya</taxon>
        <taxon>Ascomycota</taxon>
        <taxon>Pezizomycotina</taxon>
        <taxon>Eurotiomycetes</taxon>
        <taxon>Eurotiomycetidae</taxon>
        <taxon>Eurotiales</taxon>
        <taxon>Aspergillaceae</taxon>
        <taxon>Aspergillus</taxon>
        <taxon>Aspergillus subgen. Circumdati</taxon>
    </lineage>
</organism>
<evidence type="ECO:0000313" key="2">
    <source>
        <dbReference type="Proteomes" id="UP000249661"/>
    </source>
</evidence>
<dbReference type="Proteomes" id="UP000249661">
    <property type="component" value="Unassembled WGS sequence"/>
</dbReference>
<keyword evidence="2" id="KW-1185">Reference proteome</keyword>
<dbReference type="EMBL" id="KZ824957">
    <property type="protein sequence ID" value="RAH69901.1"/>
    <property type="molecule type" value="Genomic_DNA"/>
</dbReference>
<name>A0ACD1H8Q5_9EURO</name>
<protein>
    <submittedName>
        <fullName evidence="1">Uncharacterized protein</fullName>
    </submittedName>
</protein>
<gene>
    <name evidence="1" type="ORF">BO66DRAFT_284098</name>
</gene>
<sequence length="636" mass="71370">PTDREPSKGMRIERACESCRSKKVKCNGENPCLRCWQHRLPCKYREKPRVRGRPPKRPTARKSTPAPAVAEATTPSFILSSDSDGRRLTNVSHGGDPARYSPEEYRQQLELRAGIGVTNSRTGSFQFYGPSSHFCFIQRIHQRMKRQSHGRLLDQPKTAVPTGLGEWGLERFMFAAGSGGLRSSGGSTESFLSQELGRRFIAAYFDVIHPHLPILERPIIIRLWEKLWAPPAPGREVSSRDLVYMVLALGARTMAREDSHSGETLDRWADYFWAQSNDYSMLFQEPCIKGIHLILLKAMYALHGMRPNDAYLYLGHAARSVLALGLNRSQVVNGLAPVMHRLRITFWVVYFYERVCAFFTGRPSCFLDTHIDAAFPEDVPRTLLEDGHMGDSEGPTTQCAYLRSMARIGQLIEKVSSGIFSLANLQALYDRRRVDATILECDAALQQIEHSLPPYLRFSDRLRPNGEAWQEIQCTHLGMAFHLIKMMIRRPALVYASFCHSPDGTSGAGSPTQEDLQESIDLSIHSAKEIIAIASSAIMERATCIRNDASVANYIVSACVTLLYNVLDSSVTVEHARMIFESVERGIQCLDQMEHNGPITGKALSMDIMKSAKDALSLSTREANLEENMADNFPWL</sequence>
<evidence type="ECO:0000313" key="1">
    <source>
        <dbReference type="EMBL" id="RAH69901.1"/>
    </source>
</evidence>
<proteinExistence type="predicted"/>
<feature type="non-terminal residue" evidence="1">
    <location>
        <position position="1"/>
    </location>
</feature>
<reference evidence="1" key="1">
    <citation type="submission" date="2018-02" db="EMBL/GenBank/DDBJ databases">
        <title>The genomes of Aspergillus section Nigri reveals drivers in fungal speciation.</title>
        <authorList>
            <consortium name="DOE Joint Genome Institute"/>
            <person name="Vesth T.C."/>
            <person name="Nybo J."/>
            <person name="Theobald S."/>
            <person name="Brandl J."/>
            <person name="Frisvad J.C."/>
            <person name="Nielsen K.F."/>
            <person name="Lyhne E.K."/>
            <person name="Kogle M.E."/>
            <person name="Kuo A."/>
            <person name="Riley R."/>
            <person name="Clum A."/>
            <person name="Nolan M."/>
            <person name="Lipzen A."/>
            <person name="Salamov A."/>
            <person name="Henrissat B."/>
            <person name="Wiebenga A."/>
            <person name="De vries R.P."/>
            <person name="Grigoriev I.V."/>
            <person name="Mortensen U.H."/>
            <person name="Andersen M.R."/>
            <person name="Baker S.E."/>
        </authorList>
    </citation>
    <scope>NUCLEOTIDE SEQUENCE</scope>
    <source>
        <strain evidence="1">CBS 121060</strain>
    </source>
</reference>
<accession>A0ACD1H8Q5</accession>
<feature type="non-terminal residue" evidence="1">
    <location>
        <position position="636"/>
    </location>
</feature>